<evidence type="ECO:0000256" key="2">
    <source>
        <dbReference type="SAM" id="Phobius"/>
    </source>
</evidence>
<feature type="region of interest" description="Disordered" evidence="1">
    <location>
        <begin position="209"/>
        <end position="273"/>
    </location>
</feature>
<gene>
    <name evidence="3" type="ORF">FWILDA_LOCUS5645</name>
</gene>
<keyword evidence="4" id="KW-1185">Reference proteome</keyword>
<feature type="region of interest" description="Disordered" evidence="1">
    <location>
        <begin position="287"/>
        <end position="311"/>
    </location>
</feature>
<reference evidence="3" key="1">
    <citation type="submission" date="2022-08" db="EMBL/GenBank/DDBJ databases">
        <authorList>
            <person name="Kallberg Y."/>
            <person name="Tangrot J."/>
            <person name="Rosling A."/>
        </authorList>
    </citation>
    <scope>NUCLEOTIDE SEQUENCE</scope>
    <source>
        <strain evidence="3">Wild A</strain>
    </source>
</reference>
<feature type="transmembrane region" description="Helical" evidence="2">
    <location>
        <begin position="133"/>
        <end position="154"/>
    </location>
</feature>
<evidence type="ECO:0000313" key="3">
    <source>
        <dbReference type="EMBL" id="CAI2172569.1"/>
    </source>
</evidence>
<sequence>MGRTLARVTVFLVSVSLLLYSIFVATVTFIKLNFTASHLSEPLLIGYGVIFVIIAPSGLWGIIGSTQNNSELYDRYLRDHWFSSGVVTIMDGIKIVLSFTMKNDSIKTCLTPTDSSEAAIGECRRRVEFNQKAGLIIFGAQEFFLIVLGILVWFSCKRIARKTNGNGKEVLERLDLNEYIPDESNDASINAYNLREQRQNLPLERIDVQPPSPFAHRRPSQYIKGQNDRRKIEQIKPEPMPNILRSREVQGDQYDDSDNVQYTTPQRPRRTSYNRQNTTPIELQSQRRISSVSQSMNSVATVGRSKSTRMATPLARSNNNVLPPRLPENQHMQQINFPQGIRNIVPFAPHFSRTPLPQFQAPPNFQPPHPWQQQWQQQHLRQQNNNNRQRFNDVPDPPKEATFRAHRRSRSHPQLRPLPAPPILDNSTIQQARSVHPQIPQRQAPTPQIIENVLIDESKDDSNNSQKISKVAKRLSNSSRYKPSLSPVFEDRTSRLHLSPLHRSNSLPNLNDPEDLMRNESFLAPPVPLIPASLYPGNTNNYKSNIQVPKSQASIINQNNADKLERFIDAYGHKDYNMKPENLQYNYSDDNYNSWNTRENDDYVFDKRRPKSAHSVGGEARPKSSVSSIFGEDSCYNNHYYYEPSNYEMNQGAMNNYTYLQNLGPITPAEYNNGGKFVQKYPAEIRGDYDWANYNRQGSQKNY</sequence>
<feature type="transmembrane region" description="Helical" evidence="2">
    <location>
        <begin position="6"/>
        <end position="30"/>
    </location>
</feature>
<proteinExistence type="predicted"/>
<name>A0A9W4WR21_9GLOM</name>
<keyword evidence="2" id="KW-0472">Membrane</keyword>
<evidence type="ECO:0000256" key="1">
    <source>
        <dbReference type="SAM" id="MobiDB-lite"/>
    </source>
</evidence>
<protein>
    <submittedName>
        <fullName evidence="3">83_t:CDS:1</fullName>
    </submittedName>
</protein>
<keyword evidence="2" id="KW-1133">Transmembrane helix</keyword>
<dbReference type="OrthoDB" id="2396407at2759"/>
<feature type="transmembrane region" description="Helical" evidence="2">
    <location>
        <begin position="42"/>
        <end position="60"/>
    </location>
</feature>
<comment type="caution">
    <text evidence="3">The sequence shown here is derived from an EMBL/GenBank/DDBJ whole genome shotgun (WGS) entry which is preliminary data.</text>
</comment>
<feature type="compositionally biased region" description="Basic and acidic residues" evidence="1">
    <location>
        <begin position="390"/>
        <end position="403"/>
    </location>
</feature>
<dbReference type="Proteomes" id="UP001153678">
    <property type="component" value="Unassembled WGS sequence"/>
</dbReference>
<accession>A0A9W4WR21</accession>
<feature type="region of interest" description="Disordered" evidence="1">
    <location>
        <begin position="387"/>
        <end position="422"/>
    </location>
</feature>
<dbReference type="AlphaFoldDB" id="A0A9W4WR21"/>
<feature type="compositionally biased region" description="Basic and acidic residues" evidence="1">
    <location>
        <begin position="226"/>
        <end position="236"/>
    </location>
</feature>
<feature type="region of interest" description="Disordered" evidence="1">
    <location>
        <begin position="606"/>
        <end position="628"/>
    </location>
</feature>
<evidence type="ECO:0000313" key="4">
    <source>
        <dbReference type="Proteomes" id="UP001153678"/>
    </source>
</evidence>
<keyword evidence="2" id="KW-0812">Transmembrane</keyword>
<feature type="region of interest" description="Disordered" evidence="1">
    <location>
        <begin position="455"/>
        <end position="477"/>
    </location>
</feature>
<dbReference type="EMBL" id="CAMKVN010000957">
    <property type="protein sequence ID" value="CAI2172569.1"/>
    <property type="molecule type" value="Genomic_DNA"/>
</dbReference>
<feature type="compositionally biased region" description="Basic residues" evidence="1">
    <location>
        <begin position="404"/>
        <end position="413"/>
    </location>
</feature>
<feature type="compositionally biased region" description="Polar residues" evidence="1">
    <location>
        <begin position="296"/>
        <end position="311"/>
    </location>
</feature>
<organism evidence="3 4">
    <name type="scientific">Funneliformis geosporum</name>
    <dbReference type="NCBI Taxonomy" id="1117311"/>
    <lineage>
        <taxon>Eukaryota</taxon>
        <taxon>Fungi</taxon>
        <taxon>Fungi incertae sedis</taxon>
        <taxon>Mucoromycota</taxon>
        <taxon>Glomeromycotina</taxon>
        <taxon>Glomeromycetes</taxon>
        <taxon>Glomerales</taxon>
        <taxon>Glomeraceae</taxon>
        <taxon>Funneliformis</taxon>
    </lineage>
</organism>